<dbReference type="InterPro" id="IPR030392">
    <property type="entry name" value="S74_ICA"/>
</dbReference>
<evidence type="ECO:0000256" key="1">
    <source>
        <dbReference type="ARBA" id="ARBA00004328"/>
    </source>
</evidence>
<sequence>MANTVSILTYTNTFGDWVNKTNALANEVTDIGKNNFHKDTGTLFLDAPVTGLQVANNAIIAGQLQVQGTGSSVYIQKNLTVDTGQVYFSNTTLGLTNAGNAIIGKVLTVNGSGTGLNVANNVLIGGTTIINGSGTGLNVANNVLIGEQSTANNTTTTNQTDSGTLIVNADASIGNDLSIANYTLTRILQANSKVNTATLSVTGTGFLNVVQANTVVNTATLSVTGSGFLDIVQANTSVNTATLSVDGTSYLNVIQSNTSVNTATLSVDGTSYLNVIQANTSVNTALLTITNTLDATNADGTFNNLQAIGQLSVGGNFVITGSTVYTTNNFTLNAGSAFGALGYFNVNRGSTGANSSIRWNEPTKYWDILDVSNSTYYRILTNQNLSDSVSTANSTIIATAQAANTLNESIKTANTSLKSYVDTNVSSLQGQITSNVSSLQSQITSNVNVLNASVTSAYQRANTSANSFIGTTGSITPSSGVVTFTSDNGVTAVGSGSTITINTAQDLRTTASPTFAALTLTAPLSISQGGTGAQSRGDSLTALLPTGTTAGYVLTTGGPGSFSWSAPTGGGSSGATPGTAINSSRLTTTSASSNQTIFASPVFVAGANQVRLYIDGVRQFDGYTETITTASFTGSISVTGVLTVTGIVTGTITNGMTLSGSGINNGVTITSLGTGTGGTGTYNTNQLLVATSTVIVGSAYSIVLSTGVATGDAVLVEVDGYYVNPYYANNITFTAPQGGIVSTANTIQLAIADLESRKATLISPALTGVPTSITPPVSVSGNTMIATTAFVYSALANTSSTYTHSITGSSGSTSAALTFAGMGGSVIGSTFNGSSAKIVDYSTVGAAAVDQTMYIGTSSVKVNRSSGALTLTGITSIDGTAAGLSVTLAVTSGGTGVTTSTGTGSNVLSTSPTLVTPVLGTPSSGNFSTGTFTWPTFNQNTTGTATGFTSTTQNSQFNSIGVGTAASATAGEIRATNNITAYYSDKRLKENITNISGALEKLKLINGVTYNSNDVAESFGYTDRSLQVGVIAQEIQEILPQAVKLAPFDTDYINGKEFSKSGDYYLTVQYEKIIPLLIEAIKDLSKEIEILKGN</sequence>
<protein>
    <submittedName>
        <fullName evidence="4">Intramolecular chaperone auto-processing domain containing protein</fullName>
    </submittedName>
</protein>
<accession>A0A6J5T5Y3</accession>
<evidence type="ECO:0000313" key="4">
    <source>
        <dbReference type="EMBL" id="CAB4221977.1"/>
    </source>
</evidence>
<keyword evidence="2" id="KW-1227">Viral tail protein</keyword>
<reference evidence="4" key="1">
    <citation type="submission" date="2020-05" db="EMBL/GenBank/DDBJ databases">
        <authorList>
            <person name="Chiriac C."/>
            <person name="Salcher M."/>
            <person name="Ghai R."/>
            <person name="Kavagutti S V."/>
        </authorList>
    </citation>
    <scope>NUCLEOTIDE SEQUENCE</scope>
</reference>
<dbReference type="EMBL" id="LR797523">
    <property type="protein sequence ID" value="CAB4221977.1"/>
    <property type="molecule type" value="Genomic_DNA"/>
</dbReference>
<dbReference type="PROSITE" id="PS51688">
    <property type="entry name" value="ICA"/>
    <property type="match status" value="1"/>
</dbReference>
<feature type="domain" description="Peptidase S74" evidence="3">
    <location>
        <begin position="984"/>
        <end position="1094"/>
    </location>
</feature>
<proteinExistence type="predicted"/>
<keyword evidence="2" id="KW-0946">Virion</keyword>
<comment type="subcellular location">
    <subcellularLocation>
        <location evidence="1">Virion</location>
    </subcellularLocation>
</comment>
<evidence type="ECO:0000256" key="2">
    <source>
        <dbReference type="ARBA" id="ARBA00022732"/>
    </source>
</evidence>
<evidence type="ECO:0000259" key="3">
    <source>
        <dbReference type="PROSITE" id="PS51688"/>
    </source>
</evidence>
<organism evidence="4">
    <name type="scientific">uncultured Caudovirales phage</name>
    <dbReference type="NCBI Taxonomy" id="2100421"/>
    <lineage>
        <taxon>Viruses</taxon>
        <taxon>Duplodnaviria</taxon>
        <taxon>Heunggongvirae</taxon>
        <taxon>Uroviricota</taxon>
        <taxon>Caudoviricetes</taxon>
        <taxon>Peduoviridae</taxon>
        <taxon>Maltschvirus</taxon>
        <taxon>Maltschvirus maltsch</taxon>
    </lineage>
</organism>
<dbReference type="GO" id="GO:0098015">
    <property type="term" value="C:virus tail"/>
    <property type="evidence" value="ECO:0007669"/>
    <property type="project" value="UniProtKB-KW"/>
</dbReference>
<dbReference type="Pfam" id="PF13884">
    <property type="entry name" value="Peptidase_S74"/>
    <property type="match status" value="1"/>
</dbReference>
<name>A0A6J5T5Y3_9CAUD</name>
<gene>
    <name evidence="4" type="ORF">UFOVP1655_2</name>
</gene>